<dbReference type="InterPro" id="IPR014777">
    <property type="entry name" value="4pyrrole_Mease_sub1"/>
</dbReference>
<feature type="binding site" evidence="9">
    <location>
        <position position="240"/>
    </location>
    <ligand>
        <name>S-adenosyl-L-methionine</name>
        <dbReference type="ChEBI" id="CHEBI:59789"/>
    </ligand>
</feature>
<dbReference type="UniPathway" id="UPA00559"/>
<comment type="catalytic activity">
    <reaction evidence="8">
        <text>2-[(3S)-amino-3-carboxypropyl]-L-histidyl-[translation elongation factor 2] + 4 S-adenosyl-L-methionine = diphthine methyl ester-[translation elongation factor 2] + 4 S-adenosyl-L-homocysteine + 3 H(+)</text>
        <dbReference type="Rhea" id="RHEA:42652"/>
        <dbReference type="Rhea" id="RHEA-COMP:9749"/>
        <dbReference type="Rhea" id="RHEA-COMP:10173"/>
        <dbReference type="ChEBI" id="CHEBI:15378"/>
        <dbReference type="ChEBI" id="CHEBI:57856"/>
        <dbReference type="ChEBI" id="CHEBI:59789"/>
        <dbReference type="ChEBI" id="CHEBI:73995"/>
        <dbReference type="ChEBI" id="CHEBI:79005"/>
        <dbReference type="EC" id="2.1.1.314"/>
    </reaction>
</comment>
<evidence type="ECO:0000256" key="3">
    <source>
        <dbReference type="ARBA" id="ARBA00006729"/>
    </source>
</evidence>
<dbReference type="EC" id="2.1.1.314" evidence="4"/>
<evidence type="ECO:0000256" key="8">
    <source>
        <dbReference type="ARBA" id="ARBA00048752"/>
    </source>
</evidence>
<evidence type="ECO:0000256" key="7">
    <source>
        <dbReference type="ARBA" id="ARBA00022691"/>
    </source>
</evidence>
<dbReference type="SUPFAM" id="SSF53790">
    <property type="entry name" value="Tetrapyrrole methylase"/>
    <property type="match status" value="1"/>
</dbReference>
<evidence type="ECO:0000259" key="10">
    <source>
        <dbReference type="Pfam" id="PF00590"/>
    </source>
</evidence>
<dbReference type="GO" id="GO:0017183">
    <property type="term" value="P:protein histidyl modification to diphthamide"/>
    <property type="evidence" value="ECO:0007669"/>
    <property type="project" value="UniProtKB-UniPathway"/>
</dbReference>
<keyword evidence="12" id="KW-1185">Reference proteome</keyword>
<evidence type="ECO:0000256" key="4">
    <source>
        <dbReference type="ARBA" id="ARBA00011927"/>
    </source>
</evidence>
<dbReference type="OrthoDB" id="2516at2759"/>
<comment type="function">
    <text evidence="1">S-adenosyl-L-methionine-dependent methyltransferase that catalyzes four methylations of the modified target histidine residue in translation elongation factor 2 (EF-2), to form an intermediate called diphthine methyl ester. The four successive methylation reactions represent the second step of diphthamide biosynthesis.</text>
</comment>
<accession>A0A3N4I2T0</accession>
<dbReference type="NCBIfam" id="TIGR00522">
    <property type="entry name" value="dph5"/>
    <property type="match status" value="1"/>
</dbReference>
<proteinExistence type="inferred from homology"/>
<sequence>MPLYLIGLGLARPSDITLHGLQTLQKCQRIYLEAYTSILLSTSSASSEFDPEESARTLQAELNLTTPIEIADRDLVESGSDTILADTEKPDVNVAFLVVGDPFGATTHTDLVLRAKARNVKVGVVHNASIMNAVGCTGLQLYNFGQTVSMVFFDEENGWKPSSWYDKILENDQLGLHTLVLLDIKVREQNWENLARGRKIYEKPRFMLGNTCARQMLEIEEDRKTGVCGSDKLAVVVAKVGSDEERISVGTLEELAALTDEQLGGPLQSLILVGKKVHVLELQFLREFVQDKERYDSTVEKLYGKQEWETM</sequence>
<dbReference type="GO" id="GO:0141133">
    <property type="term" value="F:diphthine methyl ester synthase activity"/>
    <property type="evidence" value="ECO:0007669"/>
    <property type="project" value="UniProtKB-EC"/>
</dbReference>
<keyword evidence="5" id="KW-0489">Methyltransferase</keyword>
<dbReference type="CDD" id="cd11647">
    <property type="entry name" value="DHP5_DphB"/>
    <property type="match status" value="1"/>
</dbReference>
<evidence type="ECO:0000256" key="6">
    <source>
        <dbReference type="ARBA" id="ARBA00022679"/>
    </source>
</evidence>
<dbReference type="Pfam" id="PF00590">
    <property type="entry name" value="TP_methylase"/>
    <property type="match status" value="1"/>
</dbReference>
<comment type="pathway">
    <text evidence="2">Protein modification; peptidyl-diphthamide biosynthesis.</text>
</comment>
<comment type="similarity">
    <text evidence="3">Belongs to the diphthine synthase family.</text>
</comment>
<keyword evidence="6" id="KW-0808">Transferase</keyword>
<dbReference type="AlphaFoldDB" id="A0A3N4I2T0"/>
<reference evidence="11 12" key="1">
    <citation type="journal article" date="2018" name="Nat. Ecol. Evol.">
        <title>Pezizomycetes genomes reveal the molecular basis of ectomycorrhizal truffle lifestyle.</title>
        <authorList>
            <person name="Murat C."/>
            <person name="Payen T."/>
            <person name="Noel B."/>
            <person name="Kuo A."/>
            <person name="Morin E."/>
            <person name="Chen J."/>
            <person name="Kohler A."/>
            <person name="Krizsan K."/>
            <person name="Balestrini R."/>
            <person name="Da Silva C."/>
            <person name="Montanini B."/>
            <person name="Hainaut M."/>
            <person name="Levati E."/>
            <person name="Barry K.W."/>
            <person name="Belfiori B."/>
            <person name="Cichocki N."/>
            <person name="Clum A."/>
            <person name="Dockter R.B."/>
            <person name="Fauchery L."/>
            <person name="Guy J."/>
            <person name="Iotti M."/>
            <person name="Le Tacon F."/>
            <person name="Lindquist E.A."/>
            <person name="Lipzen A."/>
            <person name="Malagnac F."/>
            <person name="Mello A."/>
            <person name="Molinier V."/>
            <person name="Miyauchi S."/>
            <person name="Poulain J."/>
            <person name="Riccioni C."/>
            <person name="Rubini A."/>
            <person name="Sitrit Y."/>
            <person name="Splivallo R."/>
            <person name="Traeger S."/>
            <person name="Wang M."/>
            <person name="Zifcakova L."/>
            <person name="Wipf D."/>
            <person name="Zambonelli A."/>
            <person name="Paolocci F."/>
            <person name="Nowrousian M."/>
            <person name="Ottonello S."/>
            <person name="Baldrian P."/>
            <person name="Spatafora J.W."/>
            <person name="Henrissat B."/>
            <person name="Nagy L.G."/>
            <person name="Aury J.M."/>
            <person name="Wincker P."/>
            <person name="Grigoriev I.V."/>
            <person name="Bonfante P."/>
            <person name="Martin F.M."/>
        </authorList>
    </citation>
    <scope>NUCLEOTIDE SEQUENCE [LARGE SCALE GENOMIC DNA]</scope>
    <source>
        <strain evidence="11 12">RN42</strain>
    </source>
</reference>
<evidence type="ECO:0000256" key="5">
    <source>
        <dbReference type="ARBA" id="ARBA00022603"/>
    </source>
</evidence>
<dbReference type="STRING" id="1160509.A0A3N4I2T0"/>
<gene>
    <name evidence="11" type="ORF">BJ508DRAFT_415408</name>
</gene>
<evidence type="ECO:0000256" key="1">
    <source>
        <dbReference type="ARBA" id="ARBA00004006"/>
    </source>
</evidence>
<dbReference type="InterPro" id="IPR000878">
    <property type="entry name" value="4pyrrol_Mease"/>
</dbReference>
<protein>
    <recommendedName>
        <fullName evidence="4">diphthine methyl ester synthase</fullName>
        <ecNumber evidence="4">2.1.1.314</ecNumber>
    </recommendedName>
</protein>
<dbReference type="GO" id="GO:0032259">
    <property type="term" value="P:methylation"/>
    <property type="evidence" value="ECO:0007669"/>
    <property type="project" value="UniProtKB-KW"/>
</dbReference>
<organism evidence="11 12">
    <name type="scientific">Ascobolus immersus RN42</name>
    <dbReference type="NCBI Taxonomy" id="1160509"/>
    <lineage>
        <taxon>Eukaryota</taxon>
        <taxon>Fungi</taxon>
        <taxon>Dikarya</taxon>
        <taxon>Ascomycota</taxon>
        <taxon>Pezizomycotina</taxon>
        <taxon>Pezizomycetes</taxon>
        <taxon>Pezizales</taxon>
        <taxon>Ascobolaceae</taxon>
        <taxon>Ascobolus</taxon>
    </lineage>
</organism>
<feature type="binding site" evidence="9">
    <location>
        <position position="268"/>
    </location>
    <ligand>
        <name>S-adenosyl-L-methionine</name>
        <dbReference type="ChEBI" id="CHEBI:59789"/>
    </ligand>
</feature>
<dbReference type="PANTHER" id="PTHR10882:SF0">
    <property type="entry name" value="DIPHTHINE METHYL ESTER SYNTHASE"/>
    <property type="match status" value="1"/>
</dbReference>
<dbReference type="EMBL" id="ML119688">
    <property type="protein sequence ID" value="RPA80415.1"/>
    <property type="molecule type" value="Genomic_DNA"/>
</dbReference>
<evidence type="ECO:0000313" key="12">
    <source>
        <dbReference type="Proteomes" id="UP000275078"/>
    </source>
</evidence>
<dbReference type="FunFam" id="3.30.950.10:FF:000004">
    <property type="entry name" value="Diphthine synthase putative"/>
    <property type="match status" value="1"/>
</dbReference>
<feature type="binding site" evidence="9">
    <location>
        <position position="182"/>
    </location>
    <ligand>
        <name>S-adenosyl-L-methionine</name>
        <dbReference type="ChEBI" id="CHEBI:59789"/>
    </ligand>
</feature>
<dbReference type="Proteomes" id="UP000275078">
    <property type="component" value="Unassembled WGS sequence"/>
</dbReference>
<feature type="domain" description="Tetrapyrrole methylase" evidence="10">
    <location>
        <begin position="3"/>
        <end position="256"/>
    </location>
</feature>
<dbReference type="Gene3D" id="3.30.950.10">
    <property type="entry name" value="Methyltransferase, Cobalt-precorrin-4 Transmethylase, Domain 2"/>
    <property type="match status" value="1"/>
</dbReference>
<dbReference type="InterPro" id="IPR014776">
    <property type="entry name" value="4pyrrole_Mease_sub2"/>
</dbReference>
<evidence type="ECO:0000256" key="2">
    <source>
        <dbReference type="ARBA" id="ARBA00005156"/>
    </source>
</evidence>
<keyword evidence="7 9" id="KW-0949">S-adenosyl-L-methionine</keyword>
<dbReference type="PANTHER" id="PTHR10882">
    <property type="entry name" value="DIPHTHINE SYNTHASE"/>
    <property type="match status" value="1"/>
</dbReference>
<dbReference type="PIRSF" id="PIRSF036432">
    <property type="entry name" value="Diphthine_synth"/>
    <property type="match status" value="1"/>
</dbReference>
<feature type="binding site" evidence="9">
    <location>
        <begin position="129"/>
        <end position="130"/>
    </location>
    <ligand>
        <name>S-adenosyl-L-methionine</name>
        <dbReference type="ChEBI" id="CHEBI:59789"/>
    </ligand>
</feature>
<feature type="binding site" evidence="9">
    <location>
        <position position="10"/>
    </location>
    <ligand>
        <name>S-adenosyl-L-methionine</name>
        <dbReference type="ChEBI" id="CHEBI:59789"/>
    </ligand>
</feature>
<dbReference type="InterPro" id="IPR004551">
    <property type="entry name" value="Dphthn_synthase"/>
</dbReference>
<evidence type="ECO:0000256" key="9">
    <source>
        <dbReference type="PIRSR" id="PIRSR036432-1"/>
    </source>
</evidence>
<dbReference type="InterPro" id="IPR035996">
    <property type="entry name" value="4pyrrol_Methylase_sf"/>
</dbReference>
<feature type="binding site" evidence="9">
    <location>
        <position position="104"/>
    </location>
    <ligand>
        <name>S-adenosyl-L-methionine</name>
        <dbReference type="ChEBI" id="CHEBI:59789"/>
    </ligand>
</feature>
<evidence type="ECO:0000313" key="11">
    <source>
        <dbReference type="EMBL" id="RPA80415.1"/>
    </source>
</evidence>
<feature type="binding site" evidence="9">
    <location>
        <position position="101"/>
    </location>
    <ligand>
        <name>S-adenosyl-L-methionine</name>
        <dbReference type="ChEBI" id="CHEBI:59789"/>
    </ligand>
</feature>
<name>A0A3N4I2T0_ASCIM</name>
<dbReference type="Gene3D" id="3.40.1010.10">
    <property type="entry name" value="Cobalt-precorrin-4 Transmethylase, Domain 1"/>
    <property type="match status" value="1"/>
</dbReference>